<feature type="domain" description="N-acetyltransferase" evidence="3">
    <location>
        <begin position="71"/>
        <end position="222"/>
    </location>
</feature>
<dbReference type="Ensembl" id="ENSCHIT00010042298.1">
    <property type="protein sequence ID" value="ENSCHIP00010030006.1"/>
    <property type="gene ID" value="ENSCHIG00010022310.1"/>
</dbReference>
<reference evidence="4" key="1">
    <citation type="submission" date="2019-03" db="EMBL/GenBank/DDBJ databases">
        <title>Genome sequencing and reference-guided assembly of Black Bengal Goat (Capra hircus).</title>
        <authorList>
            <person name="Siddiki A.Z."/>
            <person name="Baten A."/>
            <person name="Billah M."/>
            <person name="Alam M.A.U."/>
            <person name="Shawrob K.S.M."/>
            <person name="Saha S."/>
            <person name="Chowdhury M."/>
            <person name="Rahman A.H."/>
            <person name="Stear M."/>
            <person name="Miah G."/>
            <person name="Das G.B."/>
            <person name="Hossain M.M."/>
            <person name="Kumkum M."/>
            <person name="Islam M.S."/>
            <person name="Mollah A.M."/>
            <person name="Ahsan A."/>
            <person name="Tusar F."/>
            <person name="Khan M.K.I."/>
        </authorList>
    </citation>
    <scope>NUCLEOTIDE SEQUENCE [LARGE SCALE GENOMIC DNA]</scope>
</reference>
<dbReference type="InterPro" id="IPR016181">
    <property type="entry name" value="Acyl_CoA_acyltransferase"/>
</dbReference>
<name>A0A8C2RK06_CAPHI</name>
<protein>
    <recommendedName>
        <fullName evidence="3">N-acetyltransferase domain-containing protein</fullName>
    </recommendedName>
</protein>
<dbReference type="GO" id="GO:0008080">
    <property type="term" value="F:N-acetyltransferase activity"/>
    <property type="evidence" value="ECO:0007669"/>
    <property type="project" value="InterPro"/>
</dbReference>
<organism evidence="4">
    <name type="scientific">Capra hircus</name>
    <name type="common">Goat</name>
    <dbReference type="NCBI Taxonomy" id="9925"/>
    <lineage>
        <taxon>Eukaryota</taxon>
        <taxon>Metazoa</taxon>
        <taxon>Chordata</taxon>
        <taxon>Craniata</taxon>
        <taxon>Vertebrata</taxon>
        <taxon>Euteleostomi</taxon>
        <taxon>Mammalia</taxon>
        <taxon>Eutheria</taxon>
        <taxon>Laurasiatheria</taxon>
        <taxon>Artiodactyla</taxon>
        <taxon>Ruminantia</taxon>
        <taxon>Pecora</taxon>
        <taxon>Bovidae</taxon>
        <taxon>Caprinae</taxon>
        <taxon>Capra</taxon>
    </lineage>
</organism>
<dbReference type="Gene3D" id="3.40.630.30">
    <property type="match status" value="1"/>
</dbReference>
<evidence type="ECO:0000259" key="3">
    <source>
        <dbReference type="PROSITE" id="PS51186"/>
    </source>
</evidence>
<accession>A0A8C2RK06</accession>
<dbReference type="InterPro" id="IPR050769">
    <property type="entry name" value="NAT_camello-type"/>
</dbReference>
<keyword evidence="2" id="KW-0472">Membrane</keyword>
<keyword evidence="2" id="KW-1133">Transmembrane helix</keyword>
<feature type="transmembrane region" description="Helical" evidence="2">
    <location>
        <begin position="59"/>
        <end position="82"/>
    </location>
</feature>
<dbReference type="SUPFAM" id="SSF55729">
    <property type="entry name" value="Acyl-CoA N-acyltransferases (Nat)"/>
    <property type="match status" value="1"/>
</dbReference>
<evidence type="ECO:0000256" key="2">
    <source>
        <dbReference type="SAM" id="Phobius"/>
    </source>
</evidence>
<dbReference type="PROSITE" id="PS51186">
    <property type="entry name" value="GNAT"/>
    <property type="match status" value="1"/>
</dbReference>
<proteinExistence type="predicted"/>
<reference evidence="4" key="2">
    <citation type="submission" date="2025-08" db="UniProtKB">
        <authorList>
            <consortium name="Ensembl"/>
        </authorList>
    </citation>
    <scope>IDENTIFICATION</scope>
</reference>
<dbReference type="Pfam" id="PF00583">
    <property type="entry name" value="Acetyltransf_1"/>
    <property type="match status" value="1"/>
</dbReference>
<keyword evidence="1" id="KW-0808">Transferase</keyword>
<evidence type="ECO:0000313" key="4">
    <source>
        <dbReference type="Ensembl" id="ENSCHIP00010030006.1"/>
    </source>
</evidence>
<dbReference type="InterPro" id="IPR000182">
    <property type="entry name" value="GNAT_dom"/>
</dbReference>
<evidence type="ECO:0000256" key="1">
    <source>
        <dbReference type="ARBA" id="ARBA00022679"/>
    </source>
</evidence>
<dbReference type="AlphaFoldDB" id="A0A8C2RK06"/>
<dbReference type="CDD" id="cd04301">
    <property type="entry name" value="NAT_SF"/>
    <property type="match status" value="1"/>
</dbReference>
<dbReference type="PANTHER" id="PTHR13947:SF48">
    <property type="entry name" value="N-ACETYLTRANSFERASE 8-RELATED"/>
    <property type="match status" value="1"/>
</dbReference>
<sequence length="245" mass="27300">MPKNQKSSMAPYHIRKYQENDRKWVTDLFSEAMAEHIPTTFFHILKLPQTLVLLLGGPLALILVSGSWVLAFVSSLALLAALRFLAEYPWKQFVVMSLHTDMSDITKSYLSESGSCFWVAESMGQVVGIVGALPVKKPTLQKTQLELLHLCVTPEHRGQGIAKALVRTVLTFARDQGYGEVVLTTSILQHSALALYQSLGFQKTSQFFLFTSWRLISSFQIQFTYCLPSAQVSQALEQGGGLRSV</sequence>
<dbReference type="PANTHER" id="PTHR13947">
    <property type="entry name" value="GNAT FAMILY N-ACETYLTRANSFERASE"/>
    <property type="match status" value="1"/>
</dbReference>
<keyword evidence="2" id="KW-0812">Transmembrane</keyword>